<organism evidence="6 7">
    <name type="scientific">Canavalia gladiata</name>
    <name type="common">Sword bean</name>
    <name type="synonym">Dolichos gladiatus</name>
    <dbReference type="NCBI Taxonomy" id="3824"/>
    <lineage>
        <taxon>Eukaryota</taxon>
        <taxon>Viridiplantae</taxon>
        <taxon>Streptophyta</taxon>
        <taxon>Embryophyta</taxon>
        <taxon>Tracheophyta</taxon>
        <taxon>Spermatophyta</taxon>
        <taxon>Magnoliopsida</taxon>
        <taxon>eudicotyledons</taxon>
        <taxon>Gunneridae</taxon>
        <taxon>Pentapetalae</taxon>
        <taxon>rosids</taxon>
        <taxon>fabids</taxon>
        <taxon>Fabales</taxon>
        <taxon>Fabaceae</taxon>
        <taxon>Papilionoideae</taxon>
        <taxon>50 kb inversion clade</taxon>
        <taxon>NPAAA clade</taxon>
        <taxon>indigoferoid/millettioid clade</taxon>
        <taxon>Phaseoleae</taxon>
        <taxon>Canavalia</taxon>
    </lineage>
</organism>
<dbReference type="GO" id="GO:0005634">
    <property type="term" value="C:nucleus"/>
    <property type="evidence" value="ECO:0007669"/>
    <property type="project" value="InterPro"/>
</dbReference>
<dbReference type="InterPro" id="IPR025776">
    <property type="entry name" value="SUVR4/1/2"/>
</dbReference>
<sequence length="912" mass="104380">MAPNKQKRIAAACAKMKEFGISKVKVKKAVEDLLEVYCNNWEFIEEDNYRVLIDAVLEIKNENKGTECNQKEAGSTSKKNVRVCLSSIFAAHRTFFLSINLSFSNPRRQQYLKISVMFFLLSYVFHNAMHQYICKACHSYEMMVDWFVQEVKSQKEAQKHDDPLIFEVKKKRLRPKNQKGKVASPVKKLKTSLMLEKDEGELSSGSQTSEEDDGEHLVKNKTARNKMQVLFHEDGIYHGDRFCSWPAKNSLTGQEDGLSSCEDCEPQRKRSRAYNNKENDRDFLDYQRHRKTPPFSEFSFGKQQPETCTDQTLTENILDFYHNDCPGFPSGEAYDCDLPLDEVPLKLIHPAAYTGNSNVTKDEAKFLQFEHLNVNDRSSRVSSTSPCDIASSSKGEVKVSLMYNPSQYYFHIPSMDDVLNAVEEKYKLPKILDSDFSVKKLMSDVCQCFLAMAAPSSIEKGFGTNDMSLLKELDGKYDAENNFCIHLSYSNCLASFCNLVKIVPQIPNVVALTGLEGLHYICGFRIPDTVDTHSHRERKIKILDAMEFANSSIVPGNEKDRGSYAAKCCYIDDITRGEEKVKISLVNSFCAEQLPTFYYIKHNIIYDKANVKFSLACISDVECCSHCFGDCLAMWLPCACAHITGGEYAYTQEGLLKEKFLKECISVVKDPKEHNFFYCKKCPVEMSKNKQKVKHCKEHLLPKFIKECWSKCGCNKNCGNRVVQRGITANLQVFWTPEGKGWGIRTLEDLPKGAFVCEYVGEVVTNIELYERTVQSRGEEKKHMYAVPLNAEWCSKNILKDEEALCLDATMYGNVARFINHRCTDAILIAIPVEVETPDHHYYHVWNLKFLDSLFLLHLVFKELAFFAQRKVAAMEELTWDYGIDFSDHDHSLTAFRCLCNSPLCRDQRLKK</sequence>
<keyword evidence="7" id="KW-1185">Reference proteome</keyword>
<dbReference type="GO" id="GO:0005694">
    <property type="term" value="C:chromosome"/>
    <property type="evidence" value="ECO:0007669"/>
    <property type="project" value="UniProtKB-SubCell"/>
</dbReference>
<comment type="subcellular location">
    <subcellularLocation>
        <location evidence="1">Chromosome</location>
    </subcellularLocation>
</comment>
<dbReference type="InterPro" id="IPR043017">
    <property type="entry name" value="WIYLD_dom_sf"/>
</dbReference>
<feature type="domain" description="Pre-SET" evidence="5">
    <location>
        <begin position="619"/>
        <end position="726"/>
    </location>
</feature>
<comment type="caution">
    <text evidence="6">The sequence shown here is derived from an EMBL/GenBank/DDBJ whole genome shotgun (WGS) entry which is preliminary data.</text>
</comment>
<dbReference type="Gene3D" id="2.170.270.10">
    <property type="entry name" value="SET domain"/>
    <property type="match status" value="1"/>
</dbReference>
<dbReference type="PROSITE" id="PS50280">
    <property type="entry name" value="SET"/>
    <property type="match status" value="1"/>
</dbReference>
<evidence type="ECO:0000256" key="3">
    <source>
        <dbReference type="SAM" id="MobiDB-lite"/>
    </source>
</evidence>
<gene>
    <name evidence="6" type="ORF">VNO77_43244</name>
</gene>
<evidence type="ECO:0000259" key="5">
    <source>
        <dbReference type="PROSITE" id="PS50867"/>
    </source>
</evidence>
<reference evidence="6 7" key="1">
    <citation type="submission" date="2024-01" db="EMBL/GenBank/DDBJ databases">
        <title>The genomes of 5 underutilized Papilionoideae crops provide insights into root nodulation and disease resistanc.</title>
        <authorList>
            <person name="Jiang F."/>
        </authorList>
    </citation>
    <scope>NUCLEOTIDE SEQUENCE [LARGE SCALE GENOMIC DNA]</scope>
    <source>
        <strain evidence="6">LVBAO_FW01</strain>
        <tissue evidence="6">Leaves</tissue>
    </source>
</reference>
<dbReference type="PANTHER" id="PTHR46450">
    <property type="entry name" value="INACTIVE HISTONE-LYSINE N-METHYLTRANSFERASE SUVR1-RELATED"/>
    <property type="match status" value="1"/>
</dbReference>
<feature type="region of interest" description="Disordered" evidence="3">
    <location>
        <begin position="197"/>
        <end position="216"/>
    </location>
</feature>
<dbReference type="Pfam" id="PF00856">
    <property type="entry name" value="SET"/>
    <property type="match status" value="1"/>
</dbReference>
<dbReference type="CDD" id="cd10538">
    <property type="entry name" value="SET_SETDB-like"/>
    <property type="match status" value="1"/>
</dbReference>
<dbReference type="EMBL" id="JAYMYQ010000011">
    <property type="protein sequence ID" value="KAK7305339.1"/>
    <property type="molecule type" value="Genomic_DNA"/>
</dbReference>
<dbReference type="Gene3D" id="1.10.8.850">
    <property type="entry name" value="Histone-lysine N methyltransferase , C-terminal domain-like"/>
    <property type="match status" value="1"/>
</dbReference>
<dbReference type="GO" id="GO:0042054">
    <property type="term" value="F:histone methyltransferase activity"/>
    <property type="evidence" value="ECO:0007669"/>
    <property type="project" value="InterPro"/>
</dbReference>
<evidence type="ECO:0000259" key="4">
    <source>
        <dbReference type="PROSITE" id="PS50280"/>
    </source>
</evidence>
<dbReference type="InterPro" id="IPR018848">
    <property type="entry name" value="WIYLD_domain"/>
</dbReference>
<evidence type="ECO:0000256" key="1">
    <source>
        <dbReference type="ARBA" id="ARBA00004286"/>
    </source>
</evidence>
<name>A0AAN9JVZ7_CANGL</name>
<evidence type="ECO:0000256" key="2">
    <source>
        <dbReference type="ARBA" id="ARBA00022454"/>
    </source>
</evidence>
<feature type="domain" description="SET" evidence="4">
    <location>
        <begin position="729"/>
        <end position="883"/>
    </location>
</feature>
<dbReference type="PANTHER" id="PTHR46450:SF24">
    <property type="entry name" value="HISTONE-LYSINE N-METHYLTRANSFERASE SUVR4"/>
    <property type="match status" value="1"/>
</dbReference>
<dbReference type="InterPro" id="IPR001214">
    <property type="entry name" value="SET_dom"/>
</dbReference>
<accession>A0AAN9JVZ7</accession>
<dbReference type="GO" id="GO:0008270">
    <property type="term" value="F:zinc ion binding"/>
    <property type="evidence" value="ECO:0007669"/>
    <property type="project" value="InterPro"/>
</dbReference>
<dbReference type="PROSITE" id="PS51580">
    <property type="entry name" value="SAM_MT43_3"/>
    <property type="match status" value="1"/>
</dbReference>
<dbReference type="SUPFAM" id="SSF82199">
    <property type="entry name" value="SET domain"/>
    <property type="match status" value="1"/>
</dbReference>
<dbReference type="Pfam" id="PF10440">
    <property type="entry name" value="WIYLD"/>
    <property type="match status" value="1"/>
</dbReference>
<protein>
    <submittedName>
        <fullName evidence="6">Uncharacterized protein</fullName>
    </submittedName>
</protein>
<dbReference type="AlphaFoldDB" id="A0AAN9JVZ7"/>
<dbReference type="SMART" id="SM00317">
    <property type="entry name" value="SET"/>
    <property type="match status" value="1"/>
</dbReference>
<keyword evidence="2" id="KW-0158">Chromosome</keyword>
<dbReference type="SMART" id="SM00468">
    <property type="entry name" value="PreSET"/>
    <property type="match status" value="1"/>
</dbReference>
<dbReference type="InterPro" id="IPR007728">
    <property type="entry name" value="Pre-SET_dom"/>
</dbReference>
<dbReference type="Proteomes" id="UP001367508">
    <property type="component" value="Unassembled WGS sequence"/>
</dbReference>
<feature type="region of interest" description="Disordered" evidence="3">
    <location>
        <begin position="251"/>
        <end position="274"/>
    </location>
</feature>
<evidence type="ECO:0000313" key="7">
    <source>
        <dbReference type="Proteomes" id="UP001367508"/>
    </source>
</evidence>
<proteinExistence type="predicted"/>
<dbReference type="PROSITE" id="PS50867">
    <property type="entry name" value="PRE_SET"/>
    <property type="match status" value="1"/>
</dbReference>
<dbReference type="InterPro" id="IPR046341">
    <property type="entry name" value="SET_dom_sf"/>
</dbReference>
<evidence type="ECO:0000313" key="6">
    <source>
        <dbReference type="EMBL" id="KAK7305339.1"/>
    </source>
</evidence>